<evidence type="ECO:0000259" key="3">
    <source>
        <dbReference type="PROSITE" id="PS50110"/>
    </source>
</evidence>
<evidence type="ECO:0000313" key="5">
    <source>
        <dbReference type="EMBL" id="MCH4295144.1"/>
    </source>
</evidence>
<dbReference type="PROSITE" id="PS50110">
    <property type="entry name" value="RESPONSE_REGULATORY"/>
    <property type="match status" value="1"/>
</dbReference>
<dbReference type="SUPFAM" id="SSF52172">
    <property type="entry name" value="CheY-like"/>
    <property type="match status" value="1"/>
</dbReference>
<dbReference type="Pfam" id="PF00072">
    <property type="entry name" value="Response_reg"/>
    <property type="match status" value="1"/>
</dbReference>
<sequence length="362" mass="40733">MLSEQPACVLIVDDAAENLTLLNGLLKDKYRVRAANNGALALEIARKVPIDIVLLDVVMPGMTGYDVCRELKSDPELKHIPVVFLTARDSVEDEHHGFDLGASDYISKPISPPIVMARIKNLLQVKASQDFLRDQNQFLEQEVQRRTRQISEIQDVTISALASLAETRDQETGFHIRRTQWYVKLLAQKIREQDTFAKLMTDEYIETLFKSAPLHDIGKVGIPDHILLKPGKLDNDEFRVMKTHADLGWHAIEEAEKTIGSKESFLEVAKEIAHFHHEKWDGSGYPEGLAGEDIPLSARLMAIADVYDALISKRVYKSAMTHEAALQIIRDGSGSHFDPVLVDAFFAIEADFFAIANKYRDD</sequence>
<accession>A0AAJ1EYJ7</accession>
<dbReference type="SUPFAM" id="SSF109604">
    <property type="entry name" value="HD-domain/PDEase-like"/>
    <property type="match status" value="1"/>
</dbReference>
<keyword evidence="1" id="KW-0597">Phosphoprotein</keyword>
<dbReference type="PROSITE" id="PS51832">
    <property type="entry name" value="HD_GYP"/>
    <property type="match status" value="1"/>
</dbReference>
<feature type="coiled-coil region" evidence="2">
    <location>
        <begin position="129"/>
        <end position="156"/>
    </location>
</feature>
<dbReference type="InterPro" id="IPR003607">
    <property type="entry name" value="HD/PDEase_dom"/>
</dbReference>
<dbReference type="InterPro" id="IPR037522">
    <property type="entry name" value="HD_GYP_dom"/>
</dbReference>
<feature type="domain" description="HD-GYP" evidence="4">
    <location>
        <begin position="150"/>
        <end position="361"/>
    </location>
</feature>
<dbReference type="RefSeq" id="WP_240591402.1">
    <property type="nucleotide sequence ID" value="NZ_JAKUDL010000004.1"/>
</dbReference>
<dbReference type="InterPro" id="IPR011006">
    <property type="entry name" value="CheY-like_superfamily"/>
</dbReference>
<keyword evidence="2" id="KW-0175">Coiled coil</keyword>
<dbReference type="CDD" id="cd00077">
    <property type="entry name" value="HDc"/>
    <property type="match status" value="1"/>
</dbReference>
<comment type="caution">
    <text evidence="5">The sequence shown here is derived from an EMBL/GenBank/DDBJ whole genome shotgun (WGS) entry which is preliminary data.</text>
</comment>
<dbReference type="SMART" id="SM00471">
    <property type="entry name" value="HDc"/>
    <property type="match status" value="1"/>
</dbReference>
<dbReference type="EMBL" id="JAKUDL010000004">
    <property type="protein sequence ID" value="MCH4295144.1"/>
    <property type="molecule type" value="Genomic_DNA"/>
</dbReference>
<organism evidence="5 6">
    <name type="scientific">Shewanella zhuhaiensis</name>
    <dbReference type="NCBI Taxonomy" id="2919576"/>
    <lineage>
        <taxon>Bacteria</taxon>
        <taxon>Pseudomonadati</taxon>
        <taxon>Pseudomonadota</taxon>
        <taxon>Gammaproteobacteria</taxon>
        <taxon>Alteromonadales</taxon>
        <taxon>Shewanellaceae</taxon>
        <taxon>Shewanella</taxon>
    </lineage>
</organism>
<proteinExistence type="predicted"/>
<dbReference type="Gene3D" id="3.40.50.2300">
    <property type="match status" value="1"/>
</dbReference>
<evidence type="ECO:0000256" key="2">
    <source>
        <dbReference type="SAM" id="Coils"/>
    </source>
</evidence>
<evidence type="ECO:0000313" key="6">
    <source>
        <dbReference type="Proteomes" id="UP001297581"/>
    </source>
</evidence>
<protein>
    <submittedName>
        <fullName evidence="5">Two-component system response regulator</fullName>
    </submittedName>
</protein>
<evidence type="ECO:0000256" key="1">
    <source>
        <dbReference type="PROSITE-ProRule" id="PRU00169"/>
    </source>
</evidence>
<dbReference type="GO" id="GO:0008081">
    <property type="term" value="F:phosphoric diester hydrolase activity"/>
    <property type="evidence" value="ECO:0007669"/>
    <property type="project" value="UniProtKB-ARBA"/>
</dbReference>
<dbReference type="InterPro" id="IPR052020">
    <property type="entry name" value="Cyclic_di-GMP/3'3'-cGAMP_PDE"/>
</dbReference>
<feature type="domain" description="Response regulatory" evidence="3">
    <location>
        <begin position="8"/>
        <end position="123"/>
    </location>
</feature>
<dbReference type="Proteomes" id="UP001297581">
    <property type="component" value="Unassembled WGS sequence"/>
</dbReference>
<keyword evidence="6" id="KW-1185">Reference proteome</keyword>
<name>A0AAJ1EYJ7_9GAMM</name>
<dbReference type="SMART" id="SM00448">
    <property type="entry name" value="REC"/>
    <property type="match status" value="1"/>
</dbReference>
<dbReference type="PANTHER" id="PTHR45228:SF5">
    <property type="entry name" value="CYCLIC DI-GMP PHOSPHODIESTERASE VC_1348-RELATED"/>
    <property type="match status" value="1"/>
</dbReference>
<dbReference type="GO" id="GO:0000160">
    <property type="term" value="P:phosphorelay signal transduction system"/>
    <property type="evidence" value="ECO:0007669"/>
    <property type="project" value="InterPro"/>
</dbReference>
<feature type="modified residue" description="4-aspartylphosphate" evidence="1">
    <location>
        <position position="56"/>
    </location>
</feature>
<gene>
    <name evidence="5" type="ORF">MJ923_12610</name>
</gene>
<evidence type="ECO:0000259" key="4">
    <source>
        <dbReference type="PROSITE" id="PS51832"/>
    </source>
</evidence>
<reference evidence="5 6" key="1">
    <citation type="submission" date="2022-02" db="EMBL/GenBank/DDBJ databases">
        <title>The genome sequence of Shewanella sp. 3B26.</title>
        <authorList>
            <person name="Du J."/>
        </authorList>
    </citation>
    <scope>NUCLEOTIDE SEQUENCE [LARGE SCALE GENOMIC DNA]</scope>
    <source>
        <strain evidence="5 6">3B26</strain>
    </source>
</reference>
<dbReference type="InterPro" id="IPR001789">
    <property type="entry name" value="Sig_transdc_resp-reg_receiver"/>
</dbReference>
<dbReference type="PANTHER" id="PTHR45228">
    <property type="entry name" value="CYCLIC DI-GMP PHOSPHODIESTERASE TM_0186-RELATED"/>
    <property type="match status" value="1"/>
</dbReference>
<dbReference type="Gene3D" id="1.10.3210.10">
    <property type="entry name" value="Hypothetical protein af1432"/>
    <property type="match status" value="1"/>
</dbReference>
<dbReference type="Pfam" id="PF13487">
    <property type="entry name" value="HD_5"/>
    <property type="match status" value="1"/>
</dbReference>
<dbReference type="AlphaFoldDB" id="A0AAJ1EYJ7"/>